<protein>
    <recommendedName>
        <fullName evidence="3">ER membrane protein complex subunit 6</fullName>
    </recommendedName>
</protein>
<evidence type="ECO:0000256" key="2">
    <source>
        <dbReference type="ARBA" id="ARBA00009436"/>
    </source>
</evidence>
<gene>
    <name evidence="9" type="ORF">D9615_000783</name>
</gene>
<keyword evidence="6 8" id="KW-1133">Transmembrane helix</keyword>
<dbReference type="InterPro" id="IPR029008">
    <property type="entry name" value="EMC6-like"/>
</dbReference>
<evidence type="ECO:0000256" key="6">
    <source>
        <dbReference type="ARBA" id="ARBA00022989"/>
    </source>
</evidence>
<comment type="caution">
    <text evidence="9">The sequence shown here is derived from an EMBL/GenBank/DDBJ whole genome shotgun (WGS) entry which is preliminary data.</text>
</comment>
<evidence type="ECO:0000256" key="5">
    <source>
        <dbReference type="ARBA" id="ARBA00022824"/>
    </source>
</evidence>
<evidence type="ECO:0000256" key="3">
    <source>
        <dbReference type="ARBA" id="ARBA00020827"/>
    </source>
</evidence>
<reference evidence="9 10" key="1">
    <citation type="journal article" date="2020" name="ISME J.">
        <title>Uncovering the hidden diversity of litter-decomposition mechanisms in mushroom-forming fungi.</title>
        <authorList>
            <person name="Floudas D."/>
            <person name="Bentzer J."/>
            <person name="Ahren D."/>
            <person name="Johansson T."/>
            <person name="Persson P."/>
            <person name="Tunlid A."/>
        </authorList>
    </citation>
    <scope>NUCLEOTIDE SEQUENCE [LARGE SCALE GENOMIC DNA]</scope>
    <source>
        <strain evidence="9 10">CBS 661.87</strain>
    </source>
</reference>
<proteinExistence type="inferred from homology"/>
<evidence type="ECO:0000256" key="4">
    <source>
        <dbReference type="ARBA" id="ARBA00022692"/>
    </source>
</evidence>
<comment type="subcellular location">
    <subcellularLocation>
        <location evidence="1">Endoplasmic reticulum membrane</location>
        <topology evidence="1">Multi-pass membrane protein</topology>
    </subcellularLocation>
</comment>
<dbReference type="Proteomes" id="UP000565441">
    <property type="component" value="Unassembled WGS sequence"/>
</dbReference>
<dbReference type="AlphaFoldDB" id="A0A8H5HRL8"/>
<dbReference type="InterPro" id="IPR008504">
    <property type="entry name" value="Emc6"/>
</dbReference>
<keyword evidence="7 8" id="KW-0472">Membrane</keyword>
<evidence type="ECO:0000256" key="8">
    <source>
        <dbReference type="SAM" id="Phobius"/>
    </source>
</evidence>
<dbReference type="PANTHER" id="PTHR20994">
    <property type="entry name" value="ER MEMBRANE PROTEIN COMPLEX SUBUNIT 6"/>
    <property type="match status" value="1"/>
</dbReference>
<comment type="similarity">
    <text evidence="2">Belongs to the EMC6 family.</text>
</comment>
<organism evidence="9 10">
    <name type="scientific">Tricholomella constricta</name>
    <dbReference type="NCBI Taxonomy" id="117010"/>
    <lineage>
        <taxon>Eukaryota</taxon>
        <taxon>Fungi</taxon>
        <taxon>Dikarya</taxon>
        <taxon>Basidiomycota</taxon>
        <taxon>Agaricomycotina</taxon>
        <taxon>Agaricomycetes</taxon>
        <taxon>Agaricomycetidae</taxon>
        <taxon>Agaricales</taxon>
        <taxon>Tricholomatineae</taxon>
        <taxon>Lyophyllaceae</taxon>
        <taxon>Tricholomella</taxon>
    </lineage>
</organism>
<dbReference type="Pfam" id="PF07019">
    <property type="entry name" value="EMC6"/>
    <property type="match status" value="1"/>
</dbReference>
<keyword evidence="5" id="KW-0256">Endoplasmic reticulum</keyword>
<evidence type="ECO:0000313" key="10">
    <source>
        <dbReference type="Proteomes" id="UP000565441"/>
    </source>
</evidence>
<keyword evidence="4 8" id="KW-0812">Transmembrane</keyword>
<evidence type="ECO:0000256" key="7">
    <source>
        <dbReference type="ARBA" id="ARBA00023136"/>
    </source>
</evidence>
<dbReference type="EMBL" id="JAACJP010000001">
    <property type="protein sequence ID" value="KAF5387945.1"/>
    <property type="molecule type" value="Genomic_DNA"/>
</dbReference>
<evidence type="ECO:0000256" key="1">
    <source>
        <dbReference type="ARBA" id="ARBA00004477"/>
    </source>
</evidence>
<dbReference type="OrthoDB" id="16510at2759"/>
<feature type="transmembrane region" description="Helical" evidence="8">
    <location>
        <begin position="84"/>
        <end position="104"/>
    </location>
</feature>
<sequence length="178" mass="19088">MGENFLAARAHRRCQRQHIHVITRFADGRDVASTSATVMSTPTEAAAQLIYPANVQANASLTTVKFIASCFAGAAAGILGLQNWLGFALFLAATLLTSAFIHTINCRGTPVKFIQGGVLELLNPGQDNVFTFVLVWTLFYGIVHGETPLKLPPVLAVHPCSPFSVRLDTPLRASLLAS</sequence>
<keyword evidence="10" id="KW-1185">Reference proteome</keyword>
<dbReference type="PANTHER" id="PTHR20994:SF0">
    <property type="entry name" value="ER MEMBRANE PROTEIN COMPLEX SUBUNIT 6"/>
    <property type="match status" value="1"/>
</dbReference>
<dbReference type="GO" id="GO:0000045">
    <property type="term" value="P:autophagosome assembly"/>
    <property type="evidence" value="ECO:0007669"/>
    <property type="project" value="TreeGrafter"/>
</dbReference>
<evidence type="ECO:0000313" key="9">
    <source>
        <dbReference type="EMBL" id="KAF5387945.1"/>
    </source>
</evidence>
<dbReference type="GO" id="GO:0034975">
    <property type="term" value="P:protein folding in endoplasmic reticulum"/>
    <property type="evidence" value="ECO:0007669"/>
    <property type="project" value="TreeGrafter"/>
</dbReference>
<accession>A0A8H5HRL8</accession>
<name>A0A8H5HRL8_9AGAR</name>
<dbReference type="GO" id="GO:0072546">
    <property type="term" value="C:EMC complex"/>
    <property type="evidence" value="ECO:0007669"/>
    <property type="project" value="InterPro"/>
</dbReference>